<sequence length="248" mass="28558">MKNYTSYLNAFLDFSASPNQEKIANTCFYSKIRYTKYSFFLILLSSFLAALVTVLMEKSGVMPRFQNFADSSVINKYGIIGFYIISIIGAPVIEELAFRTLLVFSKINLTISSGFLFYTLACSFTGFRYSLSHPIAYYNILGSCFCATLMWYYLSNKENYSKLNYLWKSHFPIVFYSSVLLFAYLHLFNFGEITIIKIIFSPFIVLQFFICAIIFGHARIKLGLHWAIILHMMLNGFVTLIQSLRTLA</sequence>
<dbReference type="EMBL" id="JACXAJ010000012">
    <property type="protein sequence ID" value="MBD1398928.1"/>
    <property type="molecule type" value="Genomic_DNA"/>
</dbReference>
<keyword evidence="3" id="KW-0482">Metalloprotease</keyword>
<feature type="domain" description="CAAX prenyl protease 2/Lysostaphin resistance protein A-like" evidence="2">
    <location>
        <begin position="80"/>
        <end position="236"/>
    </location>
</feature>
<accession>A0ABR7XKW3</accession>
<organism evidence="3 4">
    <name type="scientific">Pontibacter aquaedesilientis</name>
    <dbReference type="NCBI Taxonomy" id="2766980"/>
    <lineage>
        <taxon>Bacteria</taxon>
        <taxon>Pseudomonadati</taxon>
        <taxon>Bacteroidota</taxon>
        <taxon>Cytophagia</taxon>
        <taxon>Cytophagales</taxon>
        <taxon>Hymenobacteraceae</taxon>
        <taxon>Pontibacter</taxon>
    </lineage>
</organism>
<proteinExistence type="predicted"/>
<evidence type="ECO:0000313" key="4">
    <source>
        <dbReference type="Proteomes" id="UP000625551"/>
    </source>
</evidence>
<keyword evidence="1" id="KW-1133">Transmembrane helix</keyword>
<keyword evidence="3" id="KW-0378">Hydrolase</keyword>
<dbReference type="RefSeq" id="WP_191185055.1">
    <property type="nucleotide sequence ID" value="NZ_JACXAJ010000012.1"/>
</dbReference>
<feature type="transmembrane region" description="Helical" evidence="1">
    <location>
        <begin position="166"/>
        <end position="187"/>
    </location>
</feature>
<evidence type="ECO:0000259" key="2">
    <source>
        <dbReference type="Pfam" id="PF02517"/>
    </source>
</evidence>
<name>A0ABR7XKW3_9BACT</name>
<keyword evidence="4" id="KW-1185">Reference proteome</keyword>
<feature type="transmembrane region" description="Helical" evidence="1">
    <location>
        <begin position="222"/>
        <end position="244"/>
    </location>
</feature>
<comment type="caution">
    <text evidence="3">The sequence shown here is derived from an EMBL/GenBank/DDBJ whole genome shotgun (WGS) entry which is preliminary data.</text>
</comment>
<feature type="transmembrane region" description="Helical" evidence="1">
    <location>
        <begin position="37"/>
        <end position="56"/>
    </location>
</feature>
<keyword evidence="1" id="KW-0812">Transmembrane</keyword>
<reference evidence="3 4" key="1">
    <citation type="submission" date="2020-09" db="EMBL/GenBank/DDBJ databases">
        <title>Genome sequencing and assembly of Pontibacter sp.</title>
        <authorList>
            <person name="Chhetri G."/>
        </authorList>
    </citation>
    <scope>NUCLEOTIDE SEQUENCE [LARGE SCALE GENOMIC DNA]</scope>
    <source>
        <strain evidence="3 4">JH31</strain>
    </source>
</reference>
<protein>
    <submittedName>
        <fullName evidence="3">CPBP family intramembrane metalloprotease</fullName>
    </submittedName>
</protein>
<evidence type="ECO:0000256" key="1">
    <source>
        <dbReference type="SAM" id="Phobius"/>
    </source>
</evidence>
<feature type="transmembrane region" description="Helical" evidence="1">
    <location>
        <begin position="109"/>
        <end position="129"/>
    </location>
</feature>
<keyword evidence="1" id="KW-0472">Membrane</keyword>
<feature type="transmembrane region" description="Helical" evidence="1">
    <location>
        <begin position="135"/>
        <end position="154"/>
    </location>
</feature>
<dbReference type="InterPro" id="IPR003675">
    <property type="entry name" value="Rce1/LyrA-like_dom"/>
</dbReference>
<keyword evidence="3" id="KW-0645">Protease</keyword>
<dbReference type="Pfam" id="PF02517">
    <property type="entry name" value="Rce1-like"/>
    <property type="match status" value="1"/>
</dbReference>
<gene>
    <name evidence="3" type="ORF">H9Q13_17290</name>
</gene>
<dbReference type="GO" id="GO:0008237">
    <property type="term" value="F:metallopeptidase activity"/>
    <property type="evidence" value="ECO:0007669"/>
    <property type="project" value="UniProtKB-KW"/>
</dbReference>
<evidence type="ECO:0000313" key="3">
    <source>
        <dbReference type="EMBL" id="MBD1398928.1"/>
    </source>
</evidence>
<dbReference type="Proteomes" id="UP000625551">
    <property type="component" value="Unassembled WGS sequence"/>
</dbReference>
<feature type="transmembrane region" description="Helical" evidence="1">
    <location>
        <begin position="76"/>
        <end position="97"/>
    </location>
</feature>
<feature type="transmembrane region" description="Helical" evidence="1">
    <location>
        <begin position="193"/>
        <end position="215"/>
    </location>
</feature>